<evidence type="ECO:0000256" key="4">
    <source>
        <dbReference type="RuleBase" id="RU003465"/>
    </source>
</evidence>
<reference evidence="7" key="1">
    <citation type="submission" date="2020-01" db="EMBL/GenBank/DDBJ databases">
        <authorList>
            <consortium name="DOE Joint Genome Institute"/>
            <person name="Haridas S."/>
            <person name="Albert R."/>
            <person name="Binder M."/>
            <person name="Bloem J."/>
            <person name="Labutti K."/>
            <person name="Salamov A."/>
            <person name="Andreopoulos B."/>
            <person name="Baker S.E."/>
            <person name="Barry K."/>
            <person name="Bills G."/>
            <person name="Bluhm B.H."/>
            <person name="Cannon C."/>
            <person name="Castanera R."/>
            <person name="Culley D.E."/>
            <person name="Daum C."/>
            <person name="Ezra D."/>
            <person name="Gonzalez J.B."/>
            <person name="Henrissat B."/>
            <person name="Kuo A."/>
            <person name="Liang C."/>
            <person name="Lipzen A."/>
            <person name="Lutzoni F."/>
            <person name="Magnuson J."/>
            <person name="Mondo S."/>
            <person name="Nolan M."/>
            <person name="Ohm R."/>
            <person name="Pangilinan J."/>
            <person name="Park H.-J."/>
            <person name="Ramirez L."/>
            <person name="Alfaro M."/>
            <person name="Sun H."/>
            <person name="Tritt A."/>
            <person name="Yoshinaga Y."/>
            <person name="Zwiers L.-H."/>
            <person name="Turgeon B.G."/>
            <person name="Goodwin S.B."/>
            <person name="Spatafora J.W."/>
            <person name="Crous P.W."/>
            <person name="Grigoriev I.V."/>
        </authorList>
    </citation>
    <scope>NUCLEOTIDE SEQUENCE</scope>
    <source>
        <strain evidence="7">IPT5</strain>
    </source>
</reference>
<evidence type="ECO:0000256" key="1">
    <source>
        <dbReference type="ARBA" id="ARBA00022723"/>
    </source>
</evidence>
<comment type="similarity">
    <text evidence="4">Belongs to the PP2C family.</text>
</comment>
<dbReference type="InterPro" id="IPR001932">
    <property type="entry name" value="PPM-type_phosphatase-like_dom"/>
</dbReference>
<dbReference type="CDD" id="cd00143">
    <property type="entry name" value="PP2Cc"/>
    <property type="match status" value="1"/>
</dbReference>
<dbReference type="PANTHER" id="PTHR47992">
    <property type="entry name" value="PROTEIN PHOSPHATASE"/>
    <property type="match status" value="1"/>
</dbReference>
<accession>A0A6A7BA17</accession>
<feature type="domain" description="PPM-type phosphatase" evidence="6">
    <location>
        <begin position="8"/>
        <end position="318"/>
    </location>
</feature>
<proteinExistence type="inferred from homology"/>
<dbReference type="Gene3D" id="3.60.40.10">
    <property type="entry name" value="PPM-type phosphatase domain"/>
    <property type="match status" value="1"/>
</dbReference>
<dbReference type="EMBL" id="MU006300">
    <property type="protein sequence ID" value="KAF2852062.1"/>
    <property type="molecule type" value="Genomic_DNA"/>
</dbReference>
<evidence type="ECO:0000313" key="7">
    <source>
        <dbReference type="EMBL" id="KAF2852062.1"/>
    </source>
</evidence>
<keyword evidence="2 4" id="KW-0378">Hydrolase</keyword>
<dbReference type="GO" id="GO:0004722">
    <property type="term" value="F:protein serine/threonine phosphatase activity"/>
    <property type="evidence" value="ECO:0007669"/>
    <property type="project" value="InterPro"/>
</dbReference>
<evidence type="ECO:0000256" key="3">
    <source>
        <dbReference type="ARBA" id="ARBA00022912"/>
    </source>
</evidence>
<protein>
    <submittedName>
        <fullName evidence="7">Protein serine/threonine phosphatase 2C</fullName>
    </submittedName>
</protein>
<feature type="region of interest" description="Disordered" evidence="5">
    <location>
        <begin position="324"/>
        <end position="351"/>
    </location>
</feature>
<evidence type="ECO:0000256" key="5">
    <source>
        <dbReference type="SAM" id="MobiDB-lite"/>
    </source>
</evidence>
<evidence type="ECO:0000256" key="2">
    <source>
        <dbReference type="ARBA" id="ARBA00022801"/>
    </source>
</evidence>
<dbReference type="SUPFAM" id="SSF81606">
    <property type="entry name" value="PP2C-like"/>
    <property type="match status" value="1"/>
</dbReference>
<dbReference type="AlphaFoldDB" id="A0A6A7BA17"/>
<gene>
    <name evidence="7" type="ORF">T440DRAFT_467296</name>
</gene>
<feature type="region of interest" description="Disordered" evidence="5">
    <location>
        <begin position="136"/>
        <end position="157"/>
    </location>
</feature>
<sequence>MSGCHIVDSGVSRILGSREDQEDRYIALSPGSIKSRKELALFAVYDGHGGSETVNHVSQNFVTHLEQHFSRPKDSTPEAYQSAIQRALKAVDRDLDRANLSGGSTVALILIDTKQGILVQANLGDSHVVYADHLPESQSPTLRSGSSDSNPIDDELPTGWTVETLSVEHAPDSPAEKKRIEEAGGEVNYGTGIARIGAVNMSRALGDIDYKKPRVNRLAGHNLSDLPGVETGLAPGASATHDLVSNKAHFATRHLNGQSLVLLASDGVGDAKDAEEVTRLAVDRWKQGATAAAIAKELTNREGNMRGADNCTVIVVVLDTEKKGRRSRSDSMRGSLEIPDIEGSGSRRRRRSSIAKIKDWIRD</sequence>
<organism evidence="7 8">
    <name type="scientific">Plenodomus tracheiphilus IPT5</name>
    <dbReference type="NCBI Taxonomy" id="1408161"/>
    <lineage>
        <taxon>Eukaryota</taxon>
        <taxon>Fungi</taxon>
        <taxon>Dikarya</taxon>
        <taxon>Ascomycota</taxon>
        <taxon>Pezizomycotina</taxon>
        <taxon>Dothideomycetes</taxon>
        <taxon>Pleosporomycetidae</taxon>
        <taxon>Pleosporales</taxon>
        <taxon>Pleosporineae</taxon>
        <taxon>Leptosphaeriaceae</taxon>
        <taxon>Plenodomus</taxon>
    </lineage>
</organism>
<dbReference type="PROSITE" id="PS01032">
    <property type="entry name" value="PPM_1"/>
    <property type="match status" value="1"/>
</dbReference>
<evidence type="ECO:0000313" key="8">
    <source>
        <dbReference type="Proteomes" id="UP000799423"/>
    </source>
</evidence>
<evidence type="ECO:0000259" key="6">
    <source>
        <dbReference type="PROSITE" id="PS51746"/>
    </source>
</evidence>
<dbReference type="SMART" id="SM00332">
    <property type="entry name" value="PP2Cc"/>
    <property type="match status" value="1"/>
</dbReference>
<keyword evidence="8" id="KW-1185">Reference proteome</keyword>
<dbReference type="InterPro" id="IPR000222">
    <property type="entry name" value="PP2C_BS"/>
</dbReference>
<dbReference type="Proteomes" id="UP000799423">
    <property type="component" value="Unassembled WGS sequence"/>
</dbReference>
<keyword evidence="3 4" id="KW-0904">Protein phosphatase</keyword>
<dbReference type="Pfam" id="PF00481">
    <property type="entry name" value="PP2C"/>
    <property type="match status" value="1"/>
</dbReference>
<keyword evidence="1" id="KW-0479">Metal-binding</keyword>
<dbReference type="OrthoDB" id="659at2759"/>
<dbReference type="PROSITE" id="PS51746">
    <property type="entry name" value="PPM_2"/>
    <property type="match status" value="1"/>
</dbReference>
<dbReference type="InterPro" id="IPR036457">
    <property type="entry name" value="PPM-type-like_dom_sf"/>
</dbReference>
<name>A0A6A7BA17_9PLEO</name>
<dbReference type="InterPro" id="IPR015655">
    <property type="entry name" value="PP2C"/>
</dbReference>
<dbReference type="GO" id="GO:0046872">
    <property type="term" value="F:metal ion binding"/>
    <property type="evidence" value="ECO:0007669"/>
    <property type="project" value="UniProtKB-KW"/>
</dbReference>
<feature type="compositionally biased region" description="Polar residues" evidence="5">
    <location>
        <begin position="136"/>
        <end position="150"/>
    </location>
</feature>